<gene>
    <name evidence="1" type="ORF">URODEC1_LOCUS96518</name>
</gene>
<evidence type="ECO:0000313" key="1">
    <source>
        <dbReference type="EMBL" id="CAL5059190.1"/>
    </source>
</evidence>
<proteinExistence type="predicted"/>
<name>A0ABC9EKS7_9POAL</name>
<keyword evidence="2" id="KW-1185">Reference proteome</keyword>
<dbReference type="EMBL" id="OZ075114">
    <property type="protein sequence ID" value="CAL5059190.1"/>
    <property type="molecule type" value="Genomic_DNA"/>
</dbReference>
<dbReference type="AlphaFoldDB" id="A0ABC9EKS7"/>
<dbReference type="Proteomes" id="UP001497457">
    <property type="component" value="Chromosome 4rd"/>
</dbReference>
<dbReference type="PANTHER" id="PTHR47510">
    <property type="entry name" value="REVERSE TRANSCRIPTASE DOMAIN-CONTAINING PROTEIN"/>
    <property type="match status" value="1"/>
</dbReference>
<organism evidence="1 2">
    <name type="scientific">Urochloa decumbens</name>
    <dbReference type="NCBI Taxonomy" id="240449"/>
    <lineage>
        <taxon>Eukaryota</taxon>
        <taxon>Viridiplantae</taxon>
        <taxon>Streptophyta</taxon>
        <taxon>Embryophyta</taxon>
        <taxon>Tracheophyta</taxon>
        <taxon>Spermatophyta</taxon>
        <taxon>Magnoliopsida</taxon>
        <taxon>Liliopsida</taxon>
        <taxon>Poales</taxon>
        <taxon>Poaceae</taxon>
        <taxon>PACMAD clade</taxon>
        <taxon>Panicoideae</taxon>
        <taxon>Panicodae</taxon>
        <taxon>Paniceae</taxon>
        <taxon>Melinidinae</taxon>
        <taxon>Urochloa</taxon>
    </lineage>
</organism>
<evidence type="ECO:0000313" key="2">
    <source>
        <dbReference type="Proteomes" id="UP001497457"/>
    </source>
</evidence>
<protein>
    <submittedName>
        <fullName evidence="1">Uncharacterized protein</fullName>
    </submittedName>
</protein>
<dbReference type="PANTHER" id="PTHR47510:SF3">
    <property type="entry name" value="ENDO_EXONUCLEASE_PHOSPHATASE DOMAIN-CONTAINING PROTEIN"/>
    <property type="match status" value="1"/>
</dbReference>
<accession>A0ABC9EKS7</accession>
<sequence length="339" mass="39670">MLANTLFRKRESHLVTFLSGQHSSQIDFILARREDRRDCLDCKVIPGECVVPQHKLVVADFRFRVRVHRDNRAKTARTKWWKLRGEAVHMFKERMLGEGPWEEGEDANDMWLKMATCVRKVASEVFGVSRGGKQEAKDTWWWNDEVKMAIKEKKECFKRLHLDKSAANIESYKIAKRAAKRAVSVAKGQAYDNLYQRLGTKEGEKDIYRMARIRERKTRDITQIKCIKDGTDRLLVKDEEIKDRWREYFDKLFSGENEGPTLELDDSFEDTSRRFVRRIQEAEVEEALRRMKGGKAVGPDGIPIEVWRFLGARAIAWLTKLLTSFFGQTRCLKNGEEVY</sequence>
<reference evidence="1" key="1">
    <citation type="submission" date="2024-10" db="EMBL/GenBank/DDBJ databases">
        <authorList>
            <person name="Ryan C."/>
        </authorList>
    </citation>
    <scope>NUCLEOTIDE SEQUENCE [LARGE SCALE GENOMIC DNA]</scope>
</reference>